<dbReference type="PANTHER" id="PTHR13774">
    <property type="entry name" value="PHENAZINE BIOSYNTHESIS PROTEIN"/>
    <property type="match status" value="1"/>
</dbReference>
<comment type="caution">
    <text evidence="3">The sequence shown here is derived from an EMBL/GenBank/DDBJ whole genome shotgun (WGS) entry which is preliminary data.</text>
</comment>
<sequence>MSKINIYQIDAFTDKVFHGNPAAVCVLPEWLGDEKMQQIAAENNLAETAFVLQTGPDYEIRWFTPTVEVDLCGHATMASAYVLFHFYNHLSDKINFKSRRSGLLTVEREGEALTLDFPADVYQRVEAPQALVSAIGRTPLETYRGKTDYMLLFRSEKEILDLTPDFRKMATVEARGVIVTAPGEDVDFVSRFFAPQSGIDEDPVTGSAHTTLIPFWSQKLNKKVMSARQVSERQGDLKCEFRGSRVKITGQAVAYLTGEIEV</sequence>
<dbReference type="Pfam" id="PF02567">
    <property type="entry name" value="PhzC-PhzF"/>
    <property type="match status" value="1"/>
</dbReference>
<keyword evidence="4" id="KW-1185">Reference proteome</keyword>
<gene>
    <name evidence="3" type="ORF">GCM10023188_36660</name>
</gene>
<evidence type="ECO:0000256" key="1">
    <source>
        <dbReference type="ARBA" id="ARBA00008270"/>
    </source>
</evidence>
<dbReference type="RefSeq" id="WP_345161021.1">
    <property type="nucleotide sequence ID" value="NZ_BAABHC010000029.1"/>
</dbReference>
<keyword evidence="2" id="KW-0413">Isomerase</keyword>
<name>A0ABP8LYU5_9BACT</name>
<organism evidence="3 4">
    <name type="scientific">Pontibacter saemangeumensis</name>
    <dbReference type="NCBI Taxonomy" id="1084525"/>
    <lineage>
        <taxon>Bacteria</taxon>
        <taxon>Pseudomonadati</taxon>
        <taxon>Bacteroidota</taxon>
        <taxon>Cytophagia</taxon>
        <taxon>Cytophagales</taxon>
        <taxon>Hymenobacteraceae</taxon>
        <taxon>Pontibacter</taxon>
    </lineage>
</organism>
<dbReference type="EMBL" id="BAABHC010000029">
    <property type="protein sequence ID" value="GAA4439964.1"/>
    <property type="molecule type" value="Genomic_DNA"/>
</dbReference>
<dbReference type="NCBIfam" id="TIGR00654">
    <property type="entry name" value="PhzF_family"/>
    <property type="match status" value="1"/>
</dbReference>
<evidence type="ECO:0000313" key="4">
    <source>
        <dbReference type="Proteomes" id="UP001500552"/>
    </source>
</evidence>
<accession>A0ABP8LYU5</accession>
<comment type="similarity">
    <text evidence="1">Belongs to the PhzF family.</text>
</comment>
<dbReference type="PANTHER" id="PTHR13774:SF17">
    <property type="entry name" value="PHENAZINE BIOSYNTHESIS-LIKE DOMAIN-CONTAINING PROTEIN"/>
    <property type="match status" value="1"/>
</dbReference>
<dbReference type="PIRSF" id="PIRSF016184">
    <property type="entry name" value="PhzC_PhzF"/>
    <property type="match status" value="1"/>
</dbReference>
<evidence type="ECO:0000313" key="3">
    <source>
        <dbReference type="EMBL" id="GAA4439964.1"/>
    </source>
</evidence>
<dbReference type="InterPro" id="IPR003719">
    <property type="entry name" value="Phenazine_PhzF-like"/>
</dbReference>
<protein>
    <submittedName>
        <fullName evidence="3">PhzF family phenazine biosynthesis protein</fullName>
    </submittedName>
</protein>
<dbReference type="SUPFAM" id="SSF54506">
    <property type="entry name" value="Diaminopimelate epimerase-like"/>
    <property type="match status" value="1"/>
</dbReference>
<proteinExistence type="inferred from homology"/>
<dbReference type="Proteomes" id="UP001500552">
    <property type="component" value="Unassembled WGS sequence"/>
</dbReference>
<dbReference type="Gene3D" id="3.10.310.10">
    <property type="entry name" value="Diaminopimelate Epimerase, Chain A, domain 1"/>
    <property type="match status" value="2"/>
</dbReference>
<reference evidence="4" key="1">
    <citation type="journal article" date="2019" name="Int. J. Syst. Evol. Microbiol.">
        <title>The Global Catalogue of Microorganisms (GCM) 10K type strain sequencing project: providing services to taxonomists for standard genome sequencing and annotation.</title>
        <authorList>
            <consortium name="The Broad Institute Genomics Platform"/>
            <consortium name="The Broad Institute Genome Sequencing Center for Infectious Disease"/>
            <person name="Wu L."/>
            <person name="Ma J."/>
        </authorList>
    </citation>
    <scope>NUCLEOTIDE SEQUENCE [LARGE SCALE GENOMIC DNA]</scope>
    <source>
        <strain evidence="4">JCM 17926</strain>
    </source>
</reference>
<evidence type="ECO:0000256" key="2">
    <source>
        <dbReference type="ARBA" id="ARBA00023235"/>
    </source>
</evidence>